<dbReference type="PANTHER" id="PTHR37017">
    <property type="entry name" value="AB HYDROLASE-1 DOMAIN-CONTAINING PROTEIN-RELATED"/>
    <property type="match status" value="1"/>
</dbReference>
<protein>
    <submittedName>
        <fullName evidence="2">Alpha/beta hydrolase</fullName>
    </submittedName>
</protein>
<proteinExistence type="predicted"/>
<sequence length="241" mass="25434">MKSIYAQNAGGIKNVVLVHGAFVDGSGWQGVYDILTKKGYHVTVTQQPLTSFEADVAAVTRIINQQDGPCILVGHSYGGAVITIAGNNPKVAGLVYIAAHAPDEGESEADNGKKHPSAYTSLIKGADGLDMIDPQRFAADFAGDLPAAKAGFMAMSQMPVADQAFHAIIHNPAWKKKPSWYMVAKADRIINPDLERLYAKRAGSKVIEIAGASHAVFASHPREVATLIVAAATEAASTPSK</sequence>
<dbReference type="EMBL" id="CP032157">
    <property type="protein sequence ID" value="AXY78757.1"/>
    <property type="molecule type" value="Genomic_DNA"/>
</dbReference>
<gene>
    <name evidence="2" type="ORF">D3H65_23910</name>
</gene>
<dbReference type="InterPro" id="IPR029058">
    <property type="entry name" value="AB_hydrolase_fold"/>
</dbReference>
<dbReference type="Pfam" id="PF12697">
    <property type="entry name" value="Abhydrolase_6"/>
    <property type="match status" value="1"/>
</dbReference>
<organism evidence="2 3">
    <name type="scientific">Paraflavitalea soli</name>
    <dbReference type="NCBI Taxonomy" id="2315862"/>
    <lineage>
        <taxon>Bacteria</taxon>
        <taxon>Pseudomonadati</taxon>
        <taxon>Bacteroidota</taxon>
        <taxon>Chitinophagia</taxon>
        <taxon>Chitinophagales</taxon>
        <taxon>Chitinophagaceae</taxon>
        <taxon>Paraflavitalea</taxon>
    </lineage>
</organism>
<dbReference type="InterPro" id="IPR000073">
    <property type="entry name" value="AB_hydrolase_1"/>
</dbReference>
<keyword evidence="3" id="KW-1185">Reference proteome</keyword>
<dbReference type="PANTHER" id="PTHR37017:SF11">
    <property type="entry name" value="ESTERASE_LIPASE_THIOESTERASE DOMAIN-CONTAINING PROTEIN"/>
    <property type="match status" value="1"/>
</dbReference>
<dbReference type="KEGG" id="pseg:D3H65_23910"/>
<dbReference type="InterPro" id="IPR052897">
    <property type="entry name" value="Sec-Metab_Biosynth_Hydrolase"/>
</dbReference>
<dbReference type="Proteomes" id="UP000263900">
    <property type="component" value="Chromosome"/>
</dbReference>
<name>A0A3B7MXP1_9BACT</name>
<accession>A0A3B7MXP1</accession>
<dbReference type="SUPFAM" id="SSF53474">
    <property type="entry name" value="alpha/beta-Hydrolases"/>
    <property type="match status" value="1"/>
</dbReference>
<dbReference type="GO" id="GO:0016787">
    <property type="term" value="F:hydrolase activity"/>
    <property type="evidence" value="ECO:0007669"/>
    <property type="project" value="UniProtKB-KW"/>
</dbReference>
<dbReference type="AlphaFoldDB" id="A0A3B7MXP1"/>
<keyword evidence="2" id="KW-0378">Hydrolase</keyword>
<evidence type="ECO:0000313" key="2">
    <source>
        <dbReference type="EMBL" id="AXY78757.1"/>
    </source>
</evidence>
<dbReference type="Gene3D" id="3.40.50.1820">
    <property type="entry name" value="alpha/beta hydrolase"/>
    <property type="match status" value="1"/>
</dbReference>
<feature type="domain" description="AB hydrolase-1" evidence="1">
    <location>
        <begin position="15"/>
        <end position="226"/>
    </location>
</feature>
<reference evidence="2 3" key="1">
    <citation type="submission" date="2018-09" db="EMBL/GenBank/DDBJ databases">
        <title>Genome sequencing of strain 6GH32-13.</title>
        <authorList>
            <person name="Weon H.-Y."/>
            <person name="Heo J."/>
            <person name="Kwon S.-W."/>
        </authorList>
    </citation>
    <scope>NUCLEOTIDE SEQUENCE [LARGE SCALE GENOMIC DNA]</scope>
    <source>
        <strain evidence="2 3">5GH32-13</strain>
    </source>
</reference>
<evidence type="ECO:0000313" key="3">
    <source>
        <dbReference type="Proteomes" id="UP000263900"/>
    </source>
</evidence>
<evidence type="ECO:0000259" key="1">
    <source>
        <dbReference type="Pfam" id="PF12697"/>
    </source>
</evidence>
<dbReference type="OrthoDB" id="9112061at2"/>